<accession>A0ABQ7QS28</accession>
<comment type="caution">
    <text evidence="1">The sequence shown here is derived from an EMBL/GenBank/DDBJ whole genome shotgun (WGS) entry which is preliminary data.</text>
</comment>
<proteinExistence type="predicted"/>
<dbReference type="EMBL" id="JAHIBW010000009">
    <property type="protein sequence ID" value="KAG7307861.1"/>
    <property type="molecule type" value="Genomic_DNA"/>
</dbReference>
<dbReference type="Proteomes" id="UP000823941">
    <property type="component" value="Chromosome 9"/>
</dbReference>
<gene>
    <name evidence="1" type="ORF">JYU34_006471</name>
</gene>
<name>A0ABQ7QS28_PLUXY</name>
<evidence type="ECO:0000313" key="1">
    <source>
        <dbReference type="EMBL" id="KAG7307861.1"/>
    </source>
</evidence>
<protein>
    <submittedName>
        <fullName evidence="1">Uncharacterized protein</fullName>
    </submittedName>
</protein>
<reference evidence="1 2" key="1">
    <citation type="submission" date="2021-06" db="EMBL/GenBank/DDBJ databases">
        <title>A haploid diamondback moth (Plutella xylostella L.) genome assembly resolves 31 chromosomes and identifies a diamide resistance mutation.</title>
        <authorList>
            <person name="Ward C.M."/>
            <person name="Perry K.D."/>
            <person name="Baker G."/>
            <person name="Powis K."/>
            <person name="Heckel D.G."/>
            <person name="Baxter S.W."/>
        </authorList>
    </citation>
    <scope>NUCLEOTIDE SEQUENCE [LARGE SCALE GENOMIC DNA]</scope>
    <source>
        <strain evidence="1 2">LV</strain>
        <tissue evidence="1">Single pupa</tissue>
    </source>
</reference>
<organism evidence="1 2">
    <name type="scientific">Plutella xylostella</name>
    <name type="common">Diamondback moth</name>
    <name type="synonym">Plutella maculipennis</name>
    <dbReference type="NCBI Taxonomy" id="51655"/>
    <lineage>
        <taxon>Eukaryota</taxon>
        <taxon>Metazoa</taxon>
        <taxon>Ecdysozoa</taxon>
        <taxon>Arthropoda</taxon>
        <taxon>Hexapoda</taxon>
        <taxon>Insecta</taxon>
        <taxon>Pterygota</taxon>
        <taxon>Neoptera</taxon>
        <taxon>Endopterygota</taxon>
        <taxon>Lepidoptera</taxon>
        <taxon>Glossata</taxon>
        <taxon>Ditrysia</taxon>
        <taxon>Yponomeutoidea</taxon>
        <taxon>Plutellidae</taxon>
        <taxon>Plutella</taxon>
    </lineage>
</organism>
<sequence length="56" mass="6162">MHASYLCLQVLLAANNRYSGGSAARCGLSRLYLVGQRENLSVLDLKVGCTRRTKFS</sequence>
<evidence type="ECO:0000313" key="2">
    <source>
        <dbReference type="Proteomes" id="UP000823941"/>
    </source>
</evidence>
<keyword evidence="2" id="KW-1185">Reference proteome</keyword>